<evidence type="ECO:0000259" key="2">
    <source>
        <dbReference type="Pfam" id="PF01569"/>
    </source>
</evidence>
<reference evidence="3" key="1">
    <citation type="submission" date="2023-05" db="EMBL/GenBank/DDBJ databases">
        <title>Anaerotaeda fermentans gen. nov., sp. nov., a novel anaerobic planctomycete of the new family within the order Sedimentisphaerales isolated from Taman Peninsula, Russia.</title>
        <authorList>
            <person name="Khomyakova M.A."/>
            <person name="Merkel A.Y."/>
            <person name="Slobodkin A.I."/>
        </authorList>
    </citation>
    <scope>NUCLEOTIDE SEQUENCE</scope>
    <source>
        <strain evidence="3">M17dextr</strain>
    </source>
</reference>
<dbReference type="AlphaFoldDB" id="A0AAW6U2E8"/>
<dbReference type="Proteomes" id="UP001431776">
    <property type="component" value="Unassembled WGS sequence"/>
</dbReference>
<dbReference type="InterPro" id="IPR000326">
    <property type="entry name" value="PAP2/HPO"/>
</dbReference>
<feature type="chain" id="PRO_5043778775" evidence="1">
    <location>
        <begin position="24"/>
        <end position="265"/>
    </location>
</feature>
<organism evidence="3 4">
    <name type="scientific">Anaerobaca lacustris</name>
    <dbReference type="NCBI Taxonomy" id="3044600"/>
    <lineage>
        <taxon>Bacteria</taxon>
        <taxon>Pseudomonadati</taxon>
        <taxon>Planctomycetota</taxon>
        <taxon>Phycisphaerae</taxon>
        <taxon>Sedimentisphaerales</taxon>
        <taxon>Anaerobacaceae</taxon>
        <taxon>Anaerobaca</taxon>
    </lineage>
</organism>
<gene>
    <name evidence="3" type="ORF">QJ522_09975</name>
</gene>
<sequence length="265" mass="28634">MMSRWCKSLLCVCVSAMSLPGWAAEPDGAPATGWVESARTDLRALPDRLKADAKATFLHNDNLALLAWAGLVSVAMHNGGADRDVADHFDKHERFHNGVGETLNVLGSPACHFPAAALWYVVSANEQDEINRQRAVTMLSALTINGAVTGALKAVRQNDQPDGDIWAWPSGHTSSSFTVASVLHEFYGLKVALPAYLGAGAVAWRMMDQGDHWASDVVFGACLGWVVGHTVARNHKGPEIAGFDVLPYYGNHREPAVGIHLLRQF</sequence>
<comment type="caution">
    <text evidence="3">The sequence shown here is derived from an EMBL/GenBank/DDBJ whole genome shotgun (WGS) entry which is preliminary data.</text>
</comment>
<feature type="signal peptide" evidence="1">
    <location>
        <begin position="1"/>
        <end position="23"/>
    </location>
</feature>
<keyword evidence="4" id="KW-1185">Reference proteome</keyword>
<dbReference type="InterPro" id="IPR036938">
    <property type="entry name" value="PAP2/HPO_sf"/>
</dbReference>
<accession>A0AAW6U2E8</accession>
<dbReference type="EMBL" id="JASCXX010000010">
    <property type="protein sequence ID" value="MDI6449368.1"/>
    <property type="molecule type" value="Genomic_DNA"/>
</dbReference>
<evidence type="ECO:0000313" key="3">
    <source>
        <dbReference type="EMBL" id="MDI6449368.1"/>
    </source>
</evidence>
<feature type="domain" description="Phosphatidic acid phosphatase type 2/haloperoxidase" evidence="2">
    <location>
        <begin position="165"/>
        <end position="233"/>
    </location>
</feature>
<protein>
    <submittedName>
        <fullName evidence="3">Phosphatase PAP2 family protein</fullName>
    </submittedName>
</protein>
<dbReference type="Pfam" id="PF01569">
    <property type="entry name" value="PAP2"/>
    <property type="match status" value="1"/>
</dbReference>
<keyword evidence="1" id="KW-0732">Signal</keyword>
<dbReference type="SUPFAM" id="SSF48317">
    <property type="entry name" value="Acid phosphatase/Vanadium-dependent haloperoxidase"/>
    <property type="match status" value="1"/>
</dbReference>
<dbReference type="RefSeq" id="WP_349244776.1">
    <property type="nucleotide sequence ID" value="NZ_JASCXX010000010.1"/>
</dbReference>
<evidence type="ECO:0000256" key="1">
    <source>
        <dbReference type="SAM" id="SignalP"/>
    </source>
</evidence>
<proteinExistence type="predicted"/>
<dbReference type="Gene3D" id="1.20.144.10">
    <property type="entry name" value="Phosphatidic acid phosphatase type 2/haloperoxidase"/>
    <property type="match status" value="1"/>
</dbReference>
<name>A0AAW6U2E8_9BACT</name>
<evidence type="ECO:0000313" key="4">
    <source>
        <dbReference type="Proteomes" id="UP001431776"/>
    </source>
</evidence>